<reference evidence="2 3" key="1">
    <citation type="journal article" date="2019" name="Nat. Plants">
        <title>Stout camphor tree genome fills gaps in understanding of flowering plant genome evolution.</title>
        <authorList>
            <person name="Chaw S.M."/>
            <person name="Liu Y.C."/>
            <person name="Wu Y.W."/>
            <person name="Wang H.Y."/>
            <person name="Lin C.I."/>
            <person name="Wu C.S."/>
            <person name="Ke H.M."/>
            <person name="Chang L.Y."/>
            <person name="Hsu C.Y."/>
            <person name="Yang H.T."/>
            <person name="Sudianto E."/>
            <person name="Hsu M.H."/>
            <person name="Wu K.P."/>
            <person name="Wang L.N."/>
            <person name="Leebens-Mack J.H."/>
            <person name="Tsai I.J."/>
        </authorList>
    </citation>
    <scope>NUCLEOTIDE SEQUENCE [LARGE SCALE GENOMIC DNA]</scope>
    <source>
        <strain evidence="3">cv. Chaw 1501</strain>
        <tissue evidence="2">Young leaves</tissue>
    </source>
</reference>
<feature type="compositionally biased region" description="Basic and acidic residues" evidence="1">
    <location>
        <begin position="76"/>
        <end position="85"/>
    </location>
</feature>
<organism evidence="2 3">
    <name type="scientific">Cinnamomum micranthum f. kanehirae</name>
    <dbReference type="NCBI Taxonomy" id="337451"/>
    <lineage>
        <taxon>Eukaryota</taxon>
        <taxon>Viridiplantae</taxon>
        <taxon>Streptophyta</taxon>
        <taxon>Embryophyta</taxon>
        <taxon>Tracheophyta</taxon>
        <taxon>Spermatophyta</taxon>
        <taxon>Magnoliopsida</taxon>
        <taxon>Magnoliidae</taxon>
        <taxon>Laurales</taxon>
        <taxon>Lauraceae</taxon>
        <taxon>Cinnamomum</taxon>
    </lineage>
</organism>
<accession>A0A3S3M3F3</accession>
<dbReference type="EMBL" id="QPKB01000002">
    <property type="protein sequence ID" value="RWR76401.1"/>
    <property type="molecule type" value="Genomic_DNA"/>
</dbReference>
<evidence type="ECO:0000313" key="2">
    <source>
        <dbReference type="EMBL" id="RWR76401.1"/>
    </source>
</evidence>
<dbReference type="Proteomes" id="UP000283530">
    <property type="component" value="Unassembled WGS sequence"/>
</dbReference>
<proteinExistence type="predicted"/>
<sequence>MEKESVSKVLLNPHKVYDFVSDLKKYGVEFWQVWRSSSSSSSSYLSSSSLVSKNPFLLQLQNSDFFIVTGSTSSLEEAKEGEKATQEVPSGLEEWPELGPA</sequence>
<name>A0A3S3M3F3_9MAGN</name>
<protein>
    <submittedName>
        <fullName evidence="2">Uncharacterized protein</fullName>
    </submittedName>
</protein>
<keyword evidence="3" id="KW-1185">Reference proteome</keyword>
<feature type="region of interest" description="Disordered" evidence="1">
    <location>
        <begin position="76"/>
        <end position="101"/>
    </location>
</feature>
<dbReference type="AlphaFoldDB" id="A0A3S3M3F3"/>
<gene>
    <name evidence="2" type="ORF">CKAN_00484200</name>
</gene>
<evidence type="ECO:0000256" key="1">
    <source>
        <dbReference type="SAM" id="MobiDB-lite"/>
    </source>
</evidence>
<evidence type="ECO:0000313" key="3">
    <source>
        <dbReference type="Proteomes" id="UP000283530"/>
    </source>
</evidence>
<comment type="caution">
    <text evidence="2">The sequence shown here is derived from an EMBL/GenBank/DDBJ whole genome shotgun (WGS) entry which is preliminary data.</text>
</comment>